<name>A0A059JBR2_TRIIM</name>
<dbReference type="GO" id="GO:0005886">
    <property type="term" value="C:plasma membrane"/>
    <property type="evidence" value="ECO:0007669"/>
    <property type="project" value="TreeGrafter"/>
</dbReference>
<dbReference type="AlphaFoldDB" id="A0A059JBR2"/>
<keyword evidence="5" id="KW-1185">Reference proteome</keyword>
<dbReference type="GO" id="GO:0005811">
    <property type="term" value="C:lipid droplet"/>
    <property type="evidence" value="ECO:0007669"/>
    <property type="project" value="TreeGrafter"/>
</dbReference>
<accession>A0A059JBR2</accession>
<dbReference type="PANTHER" id="PTHR12286:SF5">
    <property type="entry name" value="SACCHAROPINE DEHYDROGENASE-LIKE OXIDOREDUCTASE"/>
    <property type="match status" value="1"/>
</dbReference>
<comment type="similarity">
    <text evidence="1">Belongs to the saccharopine dehydrogenase family.</text>
</comment>
<feature type="transmembrane region" description="Helical" evidence="2">
    <location>
        <begin position="279"/>
        <end position="301"/>
    </location>
</feature>
<keyword evidence="2" id="KW-0472">Membrane</keyword>
<evidence type="ECO:0000256" key="2">
    <source>
        <dbReference type="SAM" id="Phobius"/>
    </source>
</evidence>
<dbReference type="HOGENOM" id="CLU_031002_0_1_1"/>
<dbReference type="Pfam" id="PF03435">
    <property type="entry name" value="Sacchrp_dh_NADP"/>
    <property type="match status" value="1"/>
</dbReference>
<reference evidence="4 5" key="1">
    <citation type="submission" date="2014-02" db="EMBL/GenBank/DDBJ databases">
        <title>The Genome Sequence of Trichophyton interdigitale MR816.</title>
        <authorList>
            <consortium name="The Broad Institute Genomics Platform"/>
            <person name="Cuomo C.A."/>
            <person name="White T.C."/>
            <person name="Graser Y."/>
            <person name="Martinez-Rossi N."/>
            <person name="Heitman J."/>
            <person name="Young S.K."/>
            <person name="Zeng Q."/>
            <person name="Gargeya S."/>
            <person name="Abouelleil A."/>
            <person name="Alvarado L."/>
            <person name="Chapman S.B."/>
            <person name="Gainer-Dewar J."/>
            <person name="Goldberg J."/>
            <person name="Griggs A."/>
            <person name="Gujja S."/>
            <person name="Hansen M."/>
            <person name="Howarth C."/>
            <person name="Imamovic A."/>
            <person name="Larimer J."/>
            <person name="Martinez D."/>
            <person name="Murphy C."/>
            <person name="Pearson M.D."/>
            <person name="Persinoti G."/>
            <person name="Poon T."/>
            <person name="Priest M."/>
            <person name="Roberts A.D."/>
            <person name="Saif S."/>
            <person name="Shea T.D."/>
            <person name="Sykes S.N."/>
            <person name="Wortman J."/>
            <person name="Nusbaum C."/>
            <person name="Birren B."/>
        </authorList>
    </citation>
    <scope>NUCLEOTIDE SEQUENCE [LARGE SCALE GENOMIC DNA]</scope>
    <source>
        <strain evidence="4 5">MR816</strain>
    </source>
</reference>
<dbReference type="Gene3D" id="3.40.50.720">
    <property type="entry name" value="NAD(P)-binding Rossmann-like Domain"/>
    <property type="match status" value="1"/>
</dbReference>
<evidence type="ECO:0000313" key="4">
    <source>
        <dbReference type="EMBL" id="KDB25285.1"/>
    </source>
</evidence>
<dbReference type="GO" id="GO:0005739">
    <property type="term" value="C:mitochondrion"/>
    <property type="evidence" value="ECO:0007669"/>
    <property type="project" value="TreeGrafter"/>
</dbReference>
<keyword evidence="2" id="KW-0812">Transmembrane</keyword>
<dbReference type="InterPro" id="IPR005097">
    <property type="entry name" value="Sacchrp_dh_NADP-bd"/>
</dbReference>
<dbReference type="EMBL" id="AOKY01000211">
    <property type="protein sequence ID" value="KDB25285.1"/>
    <property type="molecule type" value="Genomic_DNA"/>
</dbReference>
<dbReference type="InterPro" id="IPR036291">
    <property type="entry name" value="NAD(P)-bd_dom_sf"/>
</dbReference>
<dbReference type="OMA" id="YVARMEQ"/>
<dbReference type="SUPFAM" id="SSF51735">
    <property type="entry name" value="NAD(P)-binding Rossmann-fold domains"/>
    <property type="match status" value="1"/>
</dbReference>
<sequence length="409" mass="45177">MASPRSLEIVLLGATGYTGKLCAEHIVKNLPTNLVWGIAGRSTKKLEDLSSKLLTFNDDRRAPEILSVQFTDAELKDLACRTKVIINCVGPYRKHSTPVVKACAENGTHYVDVTGEAPWVYDMVKKFHETAKSTGAILISANGIESAPADLLTYFMAKSIKDQFGVVTDETDMSLYHIKGKLSGGTLRTIIDSFDNLDSSTGDPYRISVSKPAHPKSVPILRRIFGVHYVPDIGVGTTCVCEACDTAIVHRTSSLMPQLFNPNFRFWESMKTRNTLTGVAFHFALIATAFFLLLSPVRWLLSRYFYPSGEGLQEDAKSGFSVEYRGIATAKQDQPGKKNIRVLGSFRYDGCPYMLTGIFLAEAARILARSEKVGQTITGGYLTPASLEDEYVENLEKIGTQFKYTVLEH</sequence>
<evidence type="ECO:0000313" key="5">
    <source>
        <dbReference type="Proteomes" id="UP000024533"/>
    </source>
</evidence>
<evidence type="ECO:0000256" key="1">
    <source>
        <dbReference type="ARBA" id="ARBA00038048"/>
    </source>
</evidence>
<keyword evidence="2" id="KW-1133">Transmembrane helix</keyword>
<comment type="caution">
    <text evidence="4">The sequence shown here is derived from an EMBL/GenBank/DDBJ whole genome shotgun (WGS) entry which is preliminary data.</text>
</comment>
<proteinExistence type="inferred from homology"/>
<dbReference type="OrthoDB" id="10268090at2759"/>
<dbReference type="InterPro" id="IPR051276">
    <property type="entry name" value="Saccharopine_DH-like_oxidrdct"/>
</dbReference>
<feature type="domain" description="Saccharopine dehydrogenase NADP binding" evidence="3">
    <location>
        <begin position="9"/>
        <end position="138"/>
    </location>
</feature>
<gene>
    <name evidence="4" type="ORF">H109_02916</name>
</gene>
<evidence type="ECO:0000259" key="3">
    <source>
        <dbReference type="Pfam" id="PF03435"/>
    </source>
</evidence>
<dbReference type="Proteomes" id="UP000024533">
    <property type="component" value="Unassembled WGS sequence"/>
</dbReference>
<dbReference type="GO" id="GO:0009247">
    <property type="term" value="P:glycolipid biosynthetic process"/>
    <property type="evidence" value="ECO:0007669"/>
    <property type="project" value="TreeGrafter"/>
</dbReference>
<organism evidence="4 5">
    <name type="scientific">Trichophyton interdigitale (strain MR816)</name>
    <dbReference type="NCBI Taxonomy" id="1215338"/>
    <lineage>
        <taxon>Eukaryota</taxon>
        <taxon>Fungi</taxon>
        <taxon>Dikarya</taxon>
        <taxon>Ascomycota</taxon>
        <taxon>Pezizomycotina</taxon>
        <taxon>Eurotiomycetes</taxon>
        <taxon>Eurotiomycetidae</taxon>
        <taxon>Onygenales</taxon>
        <taxon>Arthrodermataceae</taxon>
        <taxon>Trichophyton</taxon>
    </lineage>
</organism>
<protein>
    <recommendedName>
        <fullName evidence="3">Saccharopine dehydrogenase NADP binding domain-containing protein</fullName>
    </recommendedName>
</protein>
<dbReference type="PANTHER" id="PTHR12286">
    <property type="entry name" value="SACCHAROPINE DEHYDROGENASE-LIKE OXIDOREDUCTASE"/>
    <property type="match status" value="1"/>
</dbReference>